<dbReference type="PANTHER" id="PTHR43233">
    <property type="entry name" value="FAMILY N-ACETYLTRANSFERASE, PUTATIVE (AFU_ORTHOLOGUE AFUA_6G03350)-RELATED"/>
    <property type="match status" value="1"/>
</dbReference>
<proteinExistence type="predicted"/>
<gene>
    <name evidence="2" type="ORF">MNBD_GAMMA11-584</name>
</gene>
<protein>
    <recommendedName>
        <fullName evidence="1">N-acetyltransferase domain-containing protein</fullName>
    </recommendedName>
</protein>
<name>A0A3B0XRS1_9ZZZZ</name>
<dbReference type="PROSITE" id="PS51186">
    <property type="entry name" value="GNAT"/>
    <property type="match status" value="1"/>
</dbReference>
<feature type="domain" description="N-acetyltransferase" evidence="1">
    <location>
        <begin position="3"/>
        <end position="136"/>
    </location>
</feature>
<dbReference type="GO" id="GO:0016747">
    <property type="term" value="F:acyltransferase activity, transferring groups other than amino-acyl groups"/>
    <property type="evidence" value="ECO:0007669"/>
    <property type="project" value="InterPro"/>
</dbReference>
<dbReference type="SUPFAM" id="SSF55729">
    <property type="entry name" value="Acyl-CoA N-acyltransferases (Nat)"/>
    <property type="match status" value="1"/>
</dbReference>
<dbReference type="InterPro" id="IPR000182">
    <property type="entry name" value="GNAT_dom"/>
</dbReference>
<dbReference type="InterPro" id="IPR016181">
    <property type="entry name" value="Acyl_CoA_acyltransferase"/>
</dbReference>
<dbReference type="InterPro" id="IPR053144">
    <property type="entry name" value="Acetyltransferase_Butenolide"/>
</dbReference>
<dbReference type="Pfam" id="PF13508">
    <property type="entry name" value="Acetyltransf_7"/>
    <property type="match status" value="1"/>
</dbReference>
<dbReference type="CDD" id="cd04301">
    <property type="entry name" value="NAT_SF"/>
    <property type="match status" value="1"/>
</dbReference>
<dbReference type="PANTHER" id="PTHR43233:SF1">
    <property type="entry name" value="FAMILY N-ACETYLTRANSFERASE, PUTATIVE (AFU_ORTHOLOGUE AFUA_6G03350)-RELATED"/>
    <property type="match status" value="1"/>
</dbReference>
<organism evidence="2">
    <name type="scientific">hydrothermal vent metagenome</name>
    <dbReference type="NCBI Taxonomy" id="652676"/>
    <lineage>
        <taxon>unclassified sequences</taxon>
        <taxon>metagenomes</taxon>
        <taxon>ecological metagenomes</taxon>
    </lineage>
</organism>
<dbReference type="AlphaFoldDB" id="A0A3B0XRS1"/>
<accession>A0A3B0XRS1</accession>
<evidence type="ECO:0000313" key="2">
    <source>
        <dbReference type="EMBL" id="VAW66783.1"/>
    </source>
</evidence>
<evidence type="ECO:0000259" key="1">
    <source>
        <dbReference type="PROSITE" id="PS51186"/>
    </source>
</evidence>
<dbReference type="Gene3D" id="3.40.630.30">
    <property type="match status" value="1"/>
</dbReference>
<reference evidence="2" key="1">
    <citation type="submission" date="2018-06" db="EMBL/GenBank/DDBJ databases">
        <authorList>
            <person name="Zhirakovskaya E."/>
        </authorList>
    </citation>
    <scope>NUCLEOTIDE SEQUENCE</scope>
</reference>
<dbReference type="EMBL" id="UOFG01000286">
    <property type="protein sequence ID" value="VAW66783.1"/>
    <property type="molecule type" value="Genomic_DNA"/>
</dbReference>
<sequence>MNNIISELNEKQIRQLHELYLNEWWTKERTLKDTIKCVRGSQVCIGIVDENNNLIGFVRVITDFIFKALVFDLIINKNKRNQGIGKKLMKEMLHHKKLSEVKHFELYCLPELKSLYKQFGFSDDIKGVQLLRRKNA</sequence>